<evidence type="ECO:0000256" key="7">
    <source>
        <dbReference type="ARBA" id="ARBA00022840"/>
    </source>
</evidence>
<dbReference type="RefSeq" id="WP_345393598.1">
    <property type="nucleotide sequence ID" value="NZ_BAABHG010000006.1"/>
</dbReference>
<dbReference type="PANTHER" id="PTHR24421">
    <property type="entry name" value="NITRATE/NITRITE SENSOR PROTEIN NARX-RELATED"/>
    <property type="match status" value="1"/>
</dbReference>
<keyword evidence="9" id="KW-0472">Membrane</keyword>
<keyword evidence="9" id="KW-0812">Transmembrane</keyword>
<dbReference type="Gene3D" id="3.30.565.10">
    <property type="entry name" value="Histidine kinase-like ATPase, C-terminal domain"/>
    <property type="match status" value="1"/>
</dbReference>
<dbReference type="PANTHER" id="PTHR24421:SF10">
    <property type="entry name" value="NITRATE_NITRITE SENSOR PROTEIN NARQ"/>
    <property type="match status" value="1"/>
</dbReference>
<comment type="catalytic activity">
    <reaction evidence="1">
        <text>ATP + protein L-histidine = ADP + protein N-phospho-L-histidine.</text>
        <dbReference type="EC" id="2.7.13.3"/>
    </reaction>
</comment>
<gene>
    <name evidence="11" type="ORF">ACFSYJ_18080</name>
</gene>
<keyword evidence="12" id="KW-1185">Reference proteome</keyword>
<keyword evidence="4" id="KW-0808">Transferase</keyword>
<evidence type="ECO:0000256" key="6">
    <source>
        <dbReference type="ARBA" id="ARBA00022777"/>
    </source>
</evidence>
<dbReference type="Gene3D" id="1.20.5.1930">
    <property type="match status" value="1"/>
</dbReference>
<evidence type="ECO:0000256" key="9">
    <source>
        <dbReference type="SAM" id="Phobius"/>
    </source>
</evidence>
<keyword evidence="9" id="KW-1133">Transmembrane helix</keyword>
<reference evidence="12" key="1">
    <citation type="journal article" date="2019" name="Int. J. Syst. Evol. Microbiol.">
        <title>The Global Catalogue of Microorganisms (GCM) 10K type strain sequencing project: providing services to taxonomists for standard genome sequencing and annotation.</title>
        <authorList>
            <consortium name="The Broad Institute Genomics Platform"/>
            <consortium name="The Broad Institute Genome Sequencing Center for Infectious Disease"/>
            <person name="Wu L."/>
            <person name="Ma J."/>
        </authorList>
    </citation>
    <scope>NUCLEOTIDE SEQUENCE [LARGE SCALE GENOMIC DNA]</scope>
    <source>
        <strain evidence="12">CGMCC 4.7643</strain>
    </source>
</reference>
<dbReference type="SUPFAM" id="SSF55874">
    <property type="entry name" value="ATPase domain of HSP90 chaperone/DNA topoisomerase II/histidine kinase"/>
    <property type="match status" value="1"/>
</dbReference>
<feature type="transmembrane region" description="Helical" evidence="9">
    <location>
        <begin position="63"/>
        <end position="82"/>
    </location>
</feature>
<feature type="transmembrane region" description="Helical" evidence="9">
    <location>
        <begin position="144"/>
        <end position="164"/>
    </location>
</feature>
<keyword evidence="8" id="KW-0902">Two-component regulatory system</keyword>
<dbReference type="EC" id="2.7.13.3" evidence="2"/>
<dbReference type="CDD" id="cd16917">
    <property type="entry name" value="HATPase_UhpB-NarQ-NarX-like"/>
    <property type="match status" value="1"/>
</dbReference>
<feature type="domain" description="Signal transduction histidine kinase subgroup 3 dimerisation and phosphoacceptor" evidence="10">
    <location>
        <begin position="200"/>
        <end position="264"/>
    </location>
</feature>
<dbReference type="Proteomes" id="UP001597419">
    <property type="component" value="Unassembled WGS sequence"/>
</dbReference>
<comment type="caution">
    <text evidence="11">The sequence shown here is derived from an EMBL/GenBank/DDBJ whole genome shotgun (WGS) entry which is preliminary data.</text>
</comment>
<feature type="transmembrane region" description="Helical" evidence="9">
    <location>
        <begin position="88"/>
        <end position="105"/>
    </location>
</feature>
<protein>
    <recommendedName>
        <fullName evidence="2">histidine kinase</fullName>
        <ecNumber evidence="2">2.7.13.3</ecNumber>
    </recommendedName>
</protein>
<evidence type="ECO:0000256" key="2">
    <source>
        <dbReference type="ARBA" id="ARBA00012438"/>
    </source>
</evidence>
<keyword evidence="5" id="KW-0547">Nucleotide-binding</keyword>
<dbReference type="GO" id="GO:0016301">
    <property type="term" value="F:kinase activity"/>
    <property type="evidence" value="ECO:0007669"/>
    <property type="project" value="UniProtKB-KW"/>
</dbReference>
<feature type="transmembrane region" description="Helical" evidence="9">
    <location>
        <begin position="428"/>
        <end position="451"/>
    </location>
</feature>
<name>A0ABW5GI46_9PSEU</name>
<feature type="transmembrane region" description="Helical" evidence="9">
    <location>
        <begin position="39"/>
        <end position="58"/>
    </location>
</feature>
<proteinExistence type="predicted"/>
<accession>A0ABW5GI46</accession>
<evidence type="ECO:0000256" key="4">
    <source>
        <dbReference type="ARBA" id="ARBA00022679"/>
    </source>
</evidence>
<evidence type="ECO:0000259" key="10">
    <source>
        <dbReference type="Pfam" id="PF07730"/>
    </source>
</evidence>
<evidence type="ECO:0000256" key="3">
    <source>
        <dbReference type="ARBA" id="ARBA00022553"/>
    </source>
</evidence>
<feature type="transmembrane region" description="Helical" evidence="9">
    <location>
        <begin position="112"/>
        <end position="132"/>
    </location>
</feature>
<keyword evidence="3" id="KW-0597">Phosphoprotein</keyword>
<dbReference type="InterPro" id="IPR011712">
    <property type="entry name" value="Sig_transdc_His_kin_sub3_dim/P"/>
</dbReference>
<evidence type="ECO:0000256" key="8">
    <source>
        <dbReference type="ARBA" id="ARBA00023012"/>
    </source>
</evidence>
<dbReference type="InterPro" id="IPR050482">
    <property type="entry name" value="Sensor_HK_TwoCompSys"/>
</dbReference>
<dbReference type="InterPro" id="IPR036890">
    <property type="entry name" value="HATPase_C_sf"/>
</dbReference>
<evidence type="ECO:0000256" key="5">
    <source>
        <dbReference type="ARBA" id="ARBA00022741"/>
    </source>
</evidence>
<keyword evidence="7" id="KW-0067">ATP-binding</keyword>
<evidence type="ECO:0000313" key="12">
    <source>
        <dbReference type="Proteomes" id="UP001597419"/>
    </source>
</evidence>
<dbReference type="Pfam" id="PF07730">
    <property type="entry name" value="HisKA_3"/>
    <property type="match status" value="1"/>
</dbReference>
<keyword evidence="6 11" id="KW-0418">Kinase</keyword>
<organism evidence="11 12">
    <name type="scientific">Amycolatopsis samaneae</name>
    <dbReference type="NCBI Taxonomy" id="664691"/>
    <lineage>
        <taxon>Bacteria</taxon>
        <taxon>Bacillati</taxon>
        <taxon>Actinomycetota</taxon>
        <taxon>Actinomycetes</taxon>
        <taxon>Pseudonocardiales</taxon>
        <taxon>Pseudonocardiaceae</taxon>
        <taxon>Amycolatopsis</taxon>
    </lineage>
</organism>
<sequence>MKSFFAALARAQSTGNTMLWAAFVVFALAERLLRGAHGAAWWVVGMNLVLLVVAGALIRIRPLVSWLIAGALTVGQLDGAALSPSFQLTYPLVLATVSYLVGRSVREARWPLAAFAVVVSGSLFAVIGVGYLSGDPLPRVARDLVSTAYLLLALTLLGVLPWLVGRYRRVNAELATAGWERARQLEREQEITAEQERLRERARIAQDMHDSLGHALSLLVLRAGAFEIDPAADERLRGFAADTRRSVTGATEELSTIIGVLREEPAPAGPVHESIAELVDRTAASGADVTLEHTGEPVALRPIADRAAYRVVQESLTNATKHAPGAPVRVRLGYGSGETVVDVVNAPPVAKRMPVPQGKRGLIGLEERVRVAGGVLTAGPYEGGFRVTATLPHAEPVVLPGNHPHTEGARRGFEAEQRRTKLRLTRGLVVAFGLSAGVVVLVAGLFALWVFNSVLSRADYDRLAVGAPRTTVESVLPALDLRSFEVAEPPRPAGASCEYYLTSVAVVPVPRSVYRLCFDGSRLVGKDVIAVPG</sequence>
<evidence type="ECO:0000256" key="1">
    <source>
        <dbReference type="ARBA" id="ARBA00000085"/>
    </source>
</evidence>
<evidence type="ECO:0000313" key="11">
    <source>
        <dbReference type="EMBL" id="MFD2460522.1"/>
    </source>
</evidence>
<dbReference type="EMBL" id="JBHUKU010000009">
    <property type="protein sequence ID" value="MFD2460522.1"/>
    <property type="molecule type" value="Genomic_DNA"/>
</dbReference>